<evidence type="ECO:0000313" key="1">
    <source>
        <dbReference type="EMBL" id="KAI4311914.1"/>
    </source>
</evidence>
<name>A0ACB9LML3_9MYRT</name>
<gene>
    <name evidence="1" type="ORF">MLD38_036778</name>
</gene>
<dbReference type="EMBL" id="CM042890">
    <property type="protein sequence ID" value="KAI4311914.1"/>
    <property type="molecule type" value="Genomic_DNA"/>
</dbReference>
<evidence type="ECO:0000313" key="2">
    <source>
        <dbReference type="Proteomes" id="UP001057402"/>
    </source>
</evidence>
<keyword evidence="2" id="KW-1185">Reference proteome</keyword>
<sequence length="351" mass="37524">MYDHNIQRPRGFGFITFDTEDAADRALYKTFHELNGKMVEVKRAAPKEMSPWSNRSPLGSYSPGLSRVSSFLNGYPQGGYASSPVGNYGARVDGRVSPGSISPFLSLYEKGEPNSNSSYGLSPNFNPNLGYVNESNPLYGGISGRPANNGPIGHFRGNPLLSLARGSLWGNDSFGFSANSGTLNGSGNDNSWMDPYESISNLWGSSSSMSDGFVNRSKLSGQNSNSGSIYERYPGSYQKINVGIGVIGPPSSYAASGVGYDGSLDLYEIDLAFGDHLGWGSSPSKTEDSAPLSYGLGNANTDVIAKNIRNMDGLKLWQISAGALGRYVDEDTGAAELDPAGLQERRRSPRL</sequence>
<dbReference type="Proteomes" id="UP001057402">
    <property type="component" value="Chromosome 11"/>
</dbReference>
<organism evidence="1 2">
    <name type="scientific">Melastoma candidum</name>
    <dbReference type="NCBI Taxonomy" id="119954"/>
    <lineage>
        <taxon>Eukaryota</taxon>
        <taxon>Viridiplantae</taxon>
        <taxon>Streptophyta</taxon>
        <taxon>Embryophyta</taxon>
        <taxon>Tracheophyta</taxon>
        <taxon>Spermatophyta</taxon>
        <taxon>Magnoliopsida</taxon>
        <taxon>eudicotyledons</taxon>
        <taxon>Gunneridae</taxon>
        <taxon>Pentapetalae</taxon>
        <taxon>rosids</taxon>
        <taxon>malvids</taxon>
        <taxon>Myrtales</taxon>
        <taxon>Melastomataceae</taxon>
        <taxon>Melastomatoideae</taxon>
        <taxon>Melastomateae</taxon>
        <taxon>Melastoma</taxon>
    </lineage>
</organism>
<comment type="caution">
    <text evidence="1">The sequence shown here is derived from an EMBL/GenBank/DDBJ whole genome shotgun (WGS) entry which is preliminary data.</text>
</comment>
<reference evidence="2" key="1">
    <citation type="journal article" date="2023" name="Front. Plant Sci.">
        <title>Chromosomal-level genome assembly of Melastoma candidum provides insights into trichome evolution.</title>
        <authorList>
            <person name="Zhong Y."/>
            <person name="Wu W."/>
            <person name="Sun C."/>
            <person name="Zou P."/>
            <person name="Liu Y."/>
            <person name="Dai S."/>
            <person name="Zhou R."/>
        </authorList>
    </citation>
    <scope>NUCLEOTIDE SEQUENCE [LARGE SCALE GENOMIC DNA]</scope>
</reference>
<accession>A0ACB9LML3</accession>
<protein>
    <submittedName>
        <fullName evidence="1">Uncharacterized protein</fullName>
    </submittedName>
</protein>
<proteinExistence type="predicted"/>